<dbReference type="InterPro" id="IPR010559">
    <property type="entry name" value="Sig_transdc_His_kin_internal"/>
</dbReference>
<feature type="transmembrane region" description="Helical" evidence="1">
    <location>
        <begin position="124"/>
        <end position="142"/>
    </location>
</feature>
<name>A0A9D9IXW9_9BACT</name>
<evidence type="ECO:0000259" key="2">
    <source>
        <dbReference type="Pfam" id="PF06580"/>
    </source>
</evidence>
<organism evidence="3 4">
    <name type="scientific">Candidatus Cryptobacteroides avistercoris</name>
    <dbReference type="NCBI Taxonomy" id="2840758"/>
    <lineage>
        <taxon>Bacteria</taxon>
        <taxon>Pseudomonadati</taxon>
        <taxon>Bacteroidota</taxon>
        <taxon>Bacteroidia</taxon>
        <taxon>Bacteroidales</taxon>
        <taxon>Candidatus Cryptobacteroides</taxon>
    </lineage>
</organism>
<dbReference type="Proteomes" id="UP000823769">
    <property type="component" value="Unassembled WGS sequence"/>
</dbReference>
<comment type="caution">
    <text evidence="3">The sequence shown here is derived from an EMBL/GenBank/DDBJ whole genome shotgun (WGS) entry which is preliminary data.</text>
</comment>
<dbReference type="AlphaFoldDB" id="A0A9D9IXW9"/>
<proteinExistence type="predicted"/>
<dbReference type="EMBL" id="JADILW010000046">
    <property type="protein sequence ID" value="MBO8480084.1"/>
    <property type="molecule type" value="Genomic_DNA"/>
</dbReference>
<protein>
    <submittedName>
        <fullName evidence="3">Histidine kinase</fullName>
    </submittedName>
</protein>
<feature type="transmembrane region" description="Helical" evidence="1">
    <location>
        <begin position="52"/>
        <end position="73"/>
    </location>
</feature>
<keyword evidence="3" id="KW-0808">Transferase</keyword>
<feature type="transmembrane region" description="Helical" evidence="1">
    <location>
        <begin position="30"/>
        <end position="45"/>
    </location>
</feature>
<dbReference type="GO" id="GO:0016020">
    <property type="term" value="C:membrane"/>
    <property type="evidence" value="ECO:0007669"/>
    <property type="project" value="InterPro"/>
</dbReference>
<keyword evidence="1" id="KW-0472">Membrane</keyword>
<dbReference type="GO" id="GO:0000155">
    <property type="term" value="F:phosphorelay sensor kinase activity"/>
    <property type="evidence" value="ECO:0007669"/>
    <property type="project" value="InterPro"/>
</dbReference>
<evidence type="ECO:0000313" key="3">
    <source>
        <dbReference type="EMBL" id="MBO8480084.1"/>
    </source>
</evidence>
<feature type="transmembrane region" description="Helical" evidence="1">
    <location>
        <begin position="154"/>
        <end position="175"/>
    </location>
</feature>
<evidence type="ECO:0000256" key="1">
    <source>
        <dbReference type="SAM" id="Phobius"/>
    </source>
</evidence>
<gene>
    <name evidence="3" type="ORF">IAB76_03100</name>
</gene>
<dbReference type="PANTHER" id="PTHR34220">
    <property type="entry name" value="SENSOR HISTIDINE KINASE YPDA"/>
    <property type="match status" value="1"/>
</dbReference>
<reference evidence="3" key="1">
    <citation type="submission" date="2020-10" db="EMBL/GenBank/DDBJ databases">
        <authorList>
            <person name="Gilroy R."/>
        </authorList>
    </citation>
    <scope>NUCLEOTIDE SEQUENCE</scope>
    <source>
        <strain evidence="3">B3-1481</strain>
    </source>
</reference>
<dbReference type="Pfam" id="PF06580">
    <property type="entry name" value="His_kinase"/>
    <property type="match status" value="1"/>
</dbReference>
<feature type="domain" description="Signal transduction histidine kinase internal region" evidence="2">
    <location>
        <begin position="194"/>
        <end position="270"/>
    </location>
</feature>
<keyword evidence="1" id="KW-1133">Transmembrane helix</keyword>
<sequence length="374" mass="42374">MKNVWIIQIFALLHAAVSLGCRMVGMADDLLLTLLTMLMVVILCLRRATNVVFMSTAVILANIVGFGLGKGIAALFDLTALPDMAVNPLSTFLCTQAVGFLVEFSARRPAFEDARGGDSKGLRWMLTAFVLIIILRLVITVLDSDLGFTRNFFIEVLVDYIFSCLAIVLVAEYAIRLRERAEKSAEEANLAHFRYQSLKQQVNPHFLFNSLNTLDCMIQENSNREASEYTHKLAEVYRYMLRSEDESLVRLSQEMDFVSRYMELQRLRFGGGVELELNIADEAMNRSVVPCSVQLLVENALKHNAVRPDNPLKIEIRTTRNSVMVSNEKRPRLTPPRSAGMGQRYLRQRYKDIAGKSIVIRETEDKYIVILPLL</sequence>
<dbReference type="PROSITE" id="PS51257">
    <property type="entry name" value="PROKAR_LIPOPROTEIN"/>
    <property type="match status" value="1"/>
</dbReference>
<dbReference type="PANTHER" id="PTHR34220:SF7">
    <property type="entry name" value="SENSOR HISTIDINE KINASE YPDA"/>
    <property type="match status" value="1"/>
</dbReference>
<accession>A0A9D9IXW9</accession>
<evidence type="ECO:0000313" key="4">
    <source>
        <dbReference type="Proteomes" id="UP000823769"/>
    </source>
</evidence>
<keyword evidence="1" id="KW-0812">Transmembrane</keyword>
<reference evidence="3" key="2">
    <citation type="journal article" date="2021" name="PeerJ">
        <title>Extensive microbial diversity within the chicken gut microbiome revealed by metagenomics and culture.</title>
        <authorList>
            <person name="Gilroy R."/>
            <person name="Ravi A."/>
            <person name="Getino M."/>
            <person name="Pursley I."/>
            <person name="Horton D.L."/>
            <person name="Alikhan N.F."/>
            <person name="Baker D."/>
            <person name="Gharbi K."/>
            <person name="Hall N."/>
            <person name="Watson M."/>
            <person name="Adriaenssens E.M."/>
            <person name="Foster-Nyarko E."/>
            <person name="Jarju S."/>
            <person name="Secka A."/>
            <person name="Antonio M."/>
            <person name="Oren A."/>
            <person name="Chaudhuri R.R."/>
            <person name="La Ragione R."/>
            <person name="Hildebrand F."/>
            <person name="Pallen M.J."/>
        </authorList>
    </citation>
    <scope>NUCLEOTIDE SEQUENCE</scope>
    <source>
        <strain evidence="3">B3-1481</strain>
    </source>
</reference>
<keyword evidence="3" id="KW-0418">Kinase</keyword>
<dbReference type="InterPro" id="IPR050640">
    <property type="entry name" value="Bact_2-comp_sensor_kinase"/>
</dbReference>